<evidence type="ECO:0000256" key="6">
    <source>
        <dbReference type="SAM" id="Phobius"/>
    </source>
</evidence>
<dbReference type="PANTHER" id="PTHR12703">
    <property type="entry name" value="TRANSMEMBRANE PROTEIN 33"/>
    <property type="match status" value="1"/>
</dbReference>
<sequence length="175" mass="19376">MATTQHYLWASGHFILLLSAIRYFFSYATFKNVSPVWYKACYTGAILSYAIVCHKSLGLPQPNMAYARKALLDENVQYFILAFFWWTSKPIATTADGPPTPHPLGQTTSSLGKRWYQSNFTREAVAVSTARIEATVTGQGNPTLTNVWMQAKGLVVRWGGSSLAPPQAARAQPAR</sequence>
<keyword evidence="8" id="KW-1185">Reference proteome</keyword>
<dbReference type="GO" id="GO:0071786">
    <property type="term" value="P:endoplasmic reticulum tubular network organization"/>
    <property type="evidence" value="ECO:0007669"/>
    <property type="project" value="TreeGrafter"/>
</dbReference>
<keyword evidence="3 6" id="KW-0812">Transmembrane</keyword>
<evidence type="ECO:0000256" key="1">
    <source>
        <dbReference type="ARBA" id="ARBA00004141"/>
    </source>
</evidence>
<dbReference type="GO" id="GO:0061024">
    <property type="term" value="P:membrane organization"/>
    <property type="evidence" value="ECO:0007669"/>
    <property type="project" value="TreeGrafter"/>
</dbReference>
<keyword evidence="5 6" id="KW-0472">Membrane</keyword>
<feature type="transmembrane region" description="Helical" evidence="6">
    <location>
        <begin position="6"/>
        <end position="25"/>
    </location>
</feature>
<gene>
    <name evidence="7" type="ORF">BT96DRAFT_930776</name>
</gene>
<dbReference type="GO" id="GO:0005783">
    <property type="term" value="C:endoplasmic reticulum"/>
    <property type="evidence" value="ECO:0007669"/>
    <property type="project" value="TreeGrafter"/>
</dbReference>
<protein>
    <submittedName>
        <fullName evidence="7">Uncharacterized protein</fullName>
    </submittedName>
</protein>
<dbReference type="EMBL" id="ML769384">
    <property type="protein sequence ID" value="KAE9410793.1"/>
    <property type="molecule type" value="Genomic_DNA"/>
</dbReference>
<reference evidence="7" key="1">
    <citation type="journal article" date="2019" name="Environ. Microbiol.">
        <title>Fungal ecological strategies reflected in gene transcription - a case study of two litter decomposers.</title>
        <authorList>
            <person name="Barbi F."/>
            <person name="Kohler A."/>
            <person name="Barry K."/>
            <person name="Baskaran P."/>
            <person name="Daum C."/>
            <person name="Fauchery L."/>
            <person name="Ihrmark K."/>
            <person name="Kuo A."/>
            <person name="LaButti K."/>
            <person name="Lipzen A."/>
            <person name="Morin E."/>
            <person name="Grigoriev I.V."/>
            <person name="Henrissat B."/>
            <person name="Lindahl B."/>
            <person name="Martin F."/>
        </authorList>
    </citation>
    <scope>NUCLEOTIDE SEQUENCE</scope>
    <source>
        <strain evidence="7">JB14</strain>
    </source>
</reference>
<evidence type="ECO:0000256" key="5">
    <source>
        <dbReference type="ARBA" id="ARBA00023136"/>
    </source>
</evidence>
<comment type="subcellular location">
    <subcellularLocation>
        <location evidence="1">Membrane</location>
        <topology evidence="1">Multi-pass membrane protein</topology>
    </subcellularLocation>
</comment>
<dbReference type="InterPro" id="IPR005344">
    <property type="entry name" value="TMEM33/Pom33"/>
</dbReference>
<dbReference type="GO" id="GO:0016020">
    <property type="term" value="C:membrane"/>
    <property type="evidence" value="ECO:0007669"/>
    <property type="project" value="UniProtKB-SubCell"/>
</dbReference>
<evidence type="ECO:0000313" key="7">
    <source>
        <dbReference type="EMBL" id="KAE9410793.1"/>
    </source>
</evidence>
<dbReference type="Proteomes" id="UP000799118">
    <property type="component" value="Unassembled WGS sequence"/>
</dbReference>
<dbReference type="InterPro" id="IPR051645">
    <property type="entry name" value="PER33/POM33_regulator"/>
</dbReference>
<keyword evidence="4 6" id="KW-1133">Transmembrane helix</keyword>
<evidence type="ECO:0000256" key="2">
    <source>
        <dbReference type="ARBA" id="ARBA00007322"/>
    </source>
</evidence>
<dbReference type="AlphaFoldDB" id="A0A6A4IMU5"/>
<organism evidence="7 8">
    <name type="scientific">Gymnopus androsaceus JB14</name>
    <dbReference type="NCBI Taxonomy" id="1447944"/>
    <lineage>
        <taxon>Eukaryota</taxon>
        <taxon>Fungi</taxon>
        <taxon>Dikarya</taxon>
        <taxon>Basidiomycota</taxon>
        <taxon>Agaricomycotina</taxon>
        <taxon>Agaricomycetes</taxon>
        <taxon>Agaricomycetidae</taxon>
        <taxon>Agaricales</taxon>
        <taxon>Marasmiineae</taxon>
        <taxon>Omphalotaceae</taxon>
        <taxon>Gymnopus</taxon>
    </lineage>
</organism>
<evidence type="ECO:0000256" key="3">
    <source>
        <dbReference type="ARBA" id="ARBA00022692"/>
    </source>
</evidence>
<dbReference type="OrthoDB" id="5581259at2759"/>
<dbReference type="Pfam" id="PF03661">
    <property type="entry name" value="TMEM33_Pom33"/>
    <property type="match status" value="1"/>
</dbReference>
<proteinExistence type="inferred from homology"/>
<name>A0A6A4IMU5_9AGAR</name>
<evidence type="ECO:0000256" key="4">
    <source>
        <dbReference type="ARBA" id="ARBA00022989"/>
    </source>
</evidence>
<evidence type="ECO:0000313" key="8">
    <source>
        <dbReference type="Proteomes" id="UP000799118"/>
    </source>
</evidence>
<accession>A0A6A4IMU5</accession>
<dbReference type="PANTHER" id="PTHR12703:SF4">
    <property type="entry name" value="TRANSMEMBRANE PROTEIN 33"/>
    <property type="match status" value="1"/>
</dbReference>
<comment type="similarity">
    <text evidence="2">Belongs to the PER33/POM33 family.</text>
</comment>